<name>A0A7C1FFD3_9CHLR</name>
<proteinExistence type="predicted"/>
<evidence type="ECO:0000259" key="2">
    <source>
        <dbReference type="Pfam" id="PF10131"/>
    </source>
</evidence>
<keyword evidence="1" id="KW-0472">Membrane</keyword>
<dbReference type="Pfam" id="PF10131">
    <property type="entry name" value="PTPS_related"/>
    <property type="match status" value="1"/>
</dbReference>
<keyword evidence="1" id="KW-1133">Transmembrane helix</keyword>
<organism evidence="3">
    <name type="scientific">Caldilinea aerophila</name>
    <dbReference type="NCBI Taxonomy" id="133453"/>
    <lineage>
        <taxon>Bacteria</taxon>
        <taxon>Bacillati</taxon>
        <taxon>Chloroflexota</taxon>
        <taxon>Caldilineae</taxon>
        <taxon>Caldilineales</taxon>
        <taxon>Caldilineaceae</taxon>
        <taxon>Caldilinea</taxon>
    </lineage>
</organism>
<feature type="transmembrane region" description="Helical" evidence="1">
    <location>
        <begin position="113"/>
        <end position="134"/>
    </location>
</feature>
<feature type="transmembrane region" description="Helical" evidence="1">
    <location>
        <begin position="21"/>
        <end position="41"/>
    </location>
</feature>
<accession>A0A7C1FFD3</accession>
<feature type="transmembrane region" description="Helical" evidence="1">
    <location>
        <begin position="411"/>
        <end position="430"/>
    </location>
</feature>
<dbReference type="EMBL" id="DSMG01000084">
    <property type="protein sequence ID" value="HDX31572.1"/>
    <property type="molecule type" value="Genomic_DNA"/>
</dbReference>
<reference evidence="3" key="1">
    <citation type="journal article" date="2020" name="mSystems">
        <title>Genome- and Community-Level Interaction Insights into Carbon Utilization and Element Cycling Functions of Hydrothermarchaeota in Hydrothermal Sediment.</title>
        <authorList>
            <person name="Zhou Z."/>
            <person name="Liu Y."/>
            <person name="Xu W."/>
            <person name="Pan J."/>
            <person name="Luo Z.H."/>
            <person name="Li M."/>
        </authorList>
    </citation>
    <scope>NUCLEOTIDE SEQUENCE [LARGE SCALE GENOMIC DNA]</scope>
    <source>
        <strain evidence="3">SpSt-289</strain>
    </source>
</reference>
<protein>
    <recommendedName>
        <fullName evidence="2">Membrane protein 6-pyruvoyl-tetrahydropterin synthase-related domain-containing protein</fullName>
    </recommendedName>
</protein>
<dbReference type="AlphaFoldDB" id="A0A7C1FFD3"/>
<feature type="transmembrane region" description="Helical" evidence="1">
    <location>
        <begin position="320"/>
        <end position="339"/>
    </location>
</feature>
<feature type="transmembrane region" description="Helical" evidence="1">
    <location>
        <begin position="181"/>
        <end position="199"/>
    </location>
</feature>
<evidence type="ECO:0000313" key="3">
    <source>
        <dbReference type="EMBL" id="HDX31572.1"/>
    </source>
</evidence>
<feature type="transmembrane region" description="Helical" evidence="1">
    <location>
        <begin position="261"/>
        <end position="281"/>
    </location>
</feature>
<feature type="transmembrane region" description="Helical" evidence="1">
    <location>
        <begin position="84"/>
        <end position="101"/>
    </location>
</feature>
<feature type="domain" description="Membrane protein 6-pyruvoyl-tetrahydropterin synthase-related" evidence="2">
    <location>
        <begin position="90"/>
        <end position="420"/>
    </location>
</feature>
<sequence>MPLSGLWNFAEKIVVSKSRRVLQHLIIPLLALMLLLLPALYPLFVGGFAKTHDASVHLIRLYLLDEQVRAGNFFPRWLPDLMTGYGYPTFNFYAPLIYAVAEIMHLAGASLPYALTILMMMLIGTAAWGMWFLASDLYRPKDRKLEDGTTKVAQPHWAGIAAGVAYIYTPYLLVNLYVRGALAELLAQALLPWLFWSIARLFTAPTPRRYAIAAAALLGAIALGHNITLLLLPLLLGPYLILVWLTSPLARSERFVRLRTFVGYSLIVGGMTAFFWVPLLAERNLLSKSAFNAPHVEEHVWSFSTFLEFNFPYDYAVSSIPFRLGLAQAFLVLGGLLLTRRRSLCWWFWVALGGIALICVTPLILPLWRAVELLSIVQFPWRFLTVVSLATALVSGGIVTLTQRTSGQTMLAALVVAIAIAGGRPMIALFDTSIYDDIAVDPAAIARYEAGYGAWGAGWHREFLPKWAEAFDADPENTSSDGEGGGVRENEITLHTALPDESLKATGPEKVSLEFVSPTRLKLFVQSATPTTLRLNQFYFPGWSAWIDQGPILPTYPSTQQGIVTIDLPAGEQRIEIGWTDSWIENAAEWLSILTLLILGIALAWRRRRLAAALACAAAVGLALILRSPLQSQSEPLTLVHTEVLPGFQLLGYQTNLSANGRSLLLTPFWYNQRRFERLSVGWRLVDEDGTVMSQIHSAPYYGTQSARRWHPGSVIRDGYRLPLPTGTPAGDYRLEVRIDAETEKTKWLPVGIVSAPSGPVYHPIGAVFTDPQSREQLELTGYTLAVNGAEQDVASNTLPVARPGDRVTIRLYWRALRMLSEDYHSFIHLVNHERQALTALDKIPGQEIARPRFWDLAYPESDTYPLTIPSGAESGLYYPRVGFYDYDDMERFLLEDGNGTSDALDLAPIKIIAPQKAAPKHPLRVRYGEFAQLLGYTLTPEVASLQPGSMITLTLFYQGLQPATRSYTQFFHLYAPELGMAAQIDQPPLQGGNPTDTWQPDEIILEQVRLTVNPGAPPGDYTLYIGMYDPENGERVLLTDKQGATLVDRQLPLARIQVSESVR</sequence>
<keyword evidence="1" id="KW-0812">Transmembrane</keyword>
<gene>
    <name evidence="3" type="ORF">ENQ20_08750</name>
</gene>
<feature type="transmembrane region" description="Helical" evidence="1">
    <location>
        <begin position="154"/>
        <end position="174"/>
    </location>
</feature>
<evidence type="ECO:0000256" key="1">
    <source>
        <dbReference type="SAM" id="Phobius"/>
    </source>
</evidence>
<feature type="transmembrane region" description="Helical" evidence="1">
    <location>
        <begin position="346"/>
        <end position="368"/>
    </location>
</feature>
<feature type="transmembrane region" description="Helical" evidence="1">
    <location>
        <begin position="380"/>
        <end position="399"/>
    </location>
</feature>
<dbReference type="InterPro" id="IPR018776">
    <property type="entry name" value="Membrane_prot_PTPS-rel_domain"/>
</dbReference>
<comment type="caution">
    <text evidence="3">The sequence shown here is derived from an EMBL/GenBank/DDBJ whole genome shotgun (WGS) entry which is preliminary data.</text>
</comment>
<feature type="transmembrane region" description="Helical" evidence="1">
    <location>
        <begin position="211"/>
        <end position="241"/>
    </location>
</feature>